<feature type="signal peptide" evidence="1">
    <location>
        <begin position="1"/>
        <end position="23"/>
    </location>
</feature>
<name>A0A0K2UVN9_LEPSM</name>
<accession>A0A0K2UVN9</accession>
<proteinExistence type="predicted"/>
<keyword evidence="1" id="KW-0732">Signal</keyword>
<dbReference type="OrthoDB" id="10063988at2759"/>
<evidence type="ECO:0000256" key="1">
    <source>
        <dbReference type="SAM" id="SignalP"/>
    </source>
</evidence>
<protein>
    <submittedName>
        <fullName evidence="2">Putative LOC100871724 [Apis florea]</fullName>
    </submittedName>
</protein>
<organism evidence="2">
    <name type="scientific">Lepeophtheirus salmonis</name>
    <name type="common">Salmon louse</name>
    <name type="synonym">Caligus salmonis</name>
    <dbReference type="NCBI Taxonomy" id="72036"/>
    <lineage>
        <taxon>Eukaryota</taxon>
        <taxon>Metazoa</taxon>
        <taxon>Ecdysozoa</taxon>
        <taxon>Arthropoda</taxon>
        <taxon>Crustacea</taxon>
        <taxon>Multicrustacea</taxon>
        <taxon>Hexanauplia</taxon>
        <taxon>Copepoda</taxon>
        <taxon>Siphonostomatoida</taxon>
        <taxon>Caligidae</taxon>
        <taxon>Lepeophtheirus</taxon>
    </lineage>
</organism>
<dbReference type="EMBL" id="HACA01024611">
    <property type="protein sequence ID" value="CDW41972.1"/>
    <property type="molecule type" value="Transcribed_RNA"/>
</dbReference>
<dbReference type="AlphaFoldDB" id="A0A0K2UVN9"/>
<reference evidence="2" key="1">
    <citation type="submission" date="2014-05" db="EMBL/GenBank/DDBJ databases">
        <authorList>
            <person name="Chronopoulou M."/>
        </authorList>
    </citation>
    <scope>NUCLEOTIDE SEQUENCE</scope>
    <source>
        <tissue evidence="2">Whole organism</tissue>
    </source>
</reference>
<sequence>MMSRIRLWFPLGYLIFLISFVSSHIAWTNIQTSLVEGQVDTWTKSLSGCPCKNGTQSDKDGDCACCMEDSGGCQCGIGVTNRCGQCGLEEFCDNTQVAQLVSARYL</sequence>
<feature type="chain" id="PRO_5005489002" evidence="1">
    <location>
        <begin position="24"/>
        <end position="106"/>
    </location>
</feature>
<evidence type="ECO:0000313" key="2">
    <source>
        <dbReference type="EMBL" id="CDW41972.1"/>
    </source>
</evidence>